<protein>
    <recommendedName>
        <fullName evidence="3 10">NAD(P)H-hydrate epimerase</fullName>
        <ecNumber evidence="3 10">5.1.99.6</ecNumber>
    </recommendedName>
    <alternativeName>
        <fullName evidence="10">NAD(P)HX epimerase</fullName>
    </alternativeName>
</protein>
<comment type="caution">
    <text evidence="12">The sequence shown here is derived from an EMBL/GenBank/DDBJ whole genome shotgun (WGS) entry which is preliminary data.</text>
</comment>
<evidence type="ECO:0000313" key="13">
    <source>
        <dbReference type="Proteomes" id="UP000176938"/>
    </source>
</evidence>
<dbReference type="Proteomes" id="UP000176938">
    <property type="component" value="Unassembled WGS sequence"/>
</dbReference>
<dbReference type="Gene3D" id="3.40.50.10260">
    <property type="entry name" value="YjeF N-terminal domain"/>
    <property type="match status" value="1"/>
</dbReference>
<dbReference type="NCBIfam" id="TIGR00197">
    <property type="entry name" value="yjeF_nterm"/>
    <property type="match status" value="1"/>
</dbReference>
<keyword evidence="8 10" id="KW-0520">NAD</keyword>
<dbReference type="EC" id="5.1.99.6" evidence="3 10"/>
<keyword evidence="9 10" id="KW-0413">Isomerase</keyword>
<comment type="similarity">
    <text evidence="10">Belongs to the NnrE/AIBP family.</text>
</comment>
<comment type="catalytic activity">
    <reaction evidence="1 10">
        <text>(6R)-NADHX = (6S)-NADHX</text>
        <dbReference type="Rhea" id="RHEA:32215"/>
        <dbReference type="ChEBI" id="CHEBI:64074"/>
        <dbReference type="ChEBI" id="CHEBI:64075"/>
        <dbReference type="EC" id="5.1.99.6"/>
    </reaction>
</comment>
<proteinExistence type="inferred from homology"/>
<gene>
    <name evidence="10" type="primary">nnrE</name>
    <name evidence="12" type="ORF">A3H38_03170</name>
</gene>
<evidence type="ECO:0000256" key="2">
    <source>
        <dbReference type="ARBA" id="ARBA00000909"/>
    </source>
</evidence>
<dbReference type="PANTHER" id="PTHR13232:SF10">
    <property type="entry name" value="NAD(P)H-HYDRATE EPIMERASE"/>
    <property type="match status" value="1"/>
</dbReference>
<comment type="cofactor">
    <cofactor evidence="10">
        <name>K(+)</name>
        <dbReference type="ChEBI" id="CHEBI:29103"/>
    </cofactor>
    <text evidence="10">Binds 1 potassium ion per subunit.</text>
</comment>
<evidence type="ECO:0000313" key="12">
    <source>
        <dbReference type="EMBL" id="OGC05716.1"/>
    </source>
</evidence>
<evidence type="ECO:0000259" key="11">
    <source>
        <dbReference type="PROSITE" id="PS51385"/>
    </source>
</evidence>
<comment type="caution">
    <text evidence="10">Lacks conserved residue(s) required for the propagation of feature annotation.</text>
</comment>
<sequence length="206" mass="22232">MKRFSITEAQAFDWYARQKLGLCSLILMENAGRSVAEEALKMLRGKKRVTIVCGVGNNGGDGLVAARHLINAGKKVQIILIGNVSKLKPDPKTNYNILKKMKVKIVKTLKELKEIGNGDLVVDAILGIGLRSEVRGHVSKVIRVLNQSNKPILAVDVPSGLDADTGNVLGVAIKAKKTITFVAAKKGFSKADGPKHCGKIIIRPIF</sequence>
<evidence type="ECO:0000256" key="1">
    <source>
        <dbReference type="ARBA" id="ARBA00000013"/>
    </source>
</evidence>
<keyword evidence="7 10" id="KW-0630">Potassium</keyword>
<comment type="function">
    <text evidence="10">Catalyzes the epimerization of the S- and R-forms of NAD(P)HX, a damaged form of NAD(P)H that is a result of enzymatic or heat-dependent hydration. This is a prerequisite for the S-specific NAD(P)H-hydrate dehydratase to allow the repair of both epimers of NAD(P)HX.</text>
</comment>
<dbReference type="InterPro" id="IPR036652">
    <property type="entry name" value="YjeF_N_dom_sf"/>
</dbReference>
<comment type="catalytic activity">
    <reaction evidence="2 10">
        <text>(6R)-NADPHX = (6S)-NADPHX</text>
        <dbReference type="Rhea" id="RHEA:32227"/>
        <dbReference type="ChEBI" id="CHEBI:64076"/>
        <dbReference type="ChEBI" id="CHEBI:64077"/>
        <dbReference type="EC" id="5.1.99.6"/>
    </reaction>
</comment>
<dbReference type="PROSITE" id="PS51385">
    <property type="entry name" value="YJEF_N"/>
    <property type="match status" value="1"/>
</dbReference>
<feature type="binding site" evidence="10">
    <location>
        <begin position="57"/>
        <end position="61"/>
    </location>
    <ligand>
        <name>(6S)-NADPHX</name>
        <dbReference type="ChEBI" id="CHEBI:64076"/>
    </ligand>
</feature>
<feature type="binding site" evidence="10">
    <location>
        <position position="58"/>
    </location>
    <ligand>
        <name>K(+)</name>
        <dbReference type="ChEBI" id="CHEBI:29103"/>
    </ligand>
</feature>
<dbReference type="GO" id="GO:0052856">
    <property type="term" value="F:NAD(P)HX epimerase activity"/>
    <property type="evidence" value="ECO:0007669"/>
    <property type="project" value="UniProtKB-UniRule"/>
</dbReference>
<feature type="binding site" evidence="10">
    <location>
        <begin position="127"/>
        <end position="133"/>
    </location>
    <ligand>
        <name>(6S)-NADPHX</name>
        <dbReference type="ChEBI" id="CHEBI:64076"/>
    </ligand>
</feature>
<dbReference type="InterPro" id="IPR032976">
    <property type="entry name" value="YJEFN_prot_NAXE-like"/>
</dbReference>
<evidence type="ECO:0000256" key="4">
    <source>
        <dbReference type="ARBA" id="ARBA00022723"/>
    </source>
</evidence>
<dbReference type="Pfam" id="PF03853">
    <property type="entry name" value="YjeF_N"/>
    <property type="match status" value="1"/>
</dbReference>
<dbReference type="HAMAP" id="MF_01966">
    <property type="entry name" value="NADHX_epimerase"/>
    <property type="match status" value="1"/>
</dbReference>
<feature type="domain" description="YjeF N-terminal" evidence="11">
    <location>
        <begin position="9"/>
        <end position="206"/>
    </location>
</feature>
<dbReference type="SUPFAM" id="SSF64153">
    <property type="entry name" value="YjeF N-terminal domain-like"/>
    <property type="match status" value="1"/>
</dbReference>
<dbReference type="InterPro" id="IPR004443">
    <property type="entry name" value="YjeF_N_dom"/>
</dbReference>
<dbReference type="GO" id="GO:0000166">
    <property type="term" value="F:nucleotide binding"/>
    <property type="evidence" value="ECO:0007669"/>
    <property type="project" value="UniProtKB-KW"/>
</dbReference>
<dbReference type="GO" id="GO:0046872">
    <property type="term" value="F:metal ion binding"/>
    <property type="evidence" value="ECO:0007669"/>
    <property type="project" value="UniProtKB-KW"/>
</dbReference>
<keyword evidence="5 10" id="KW-0547">Nucleotide-binding</keyword>
<evidence type="ECO:0000256" key="10">
    <source>
        <dbReference type="HAMAP-Rule" id="MF_01966"/>
    </source>
</evidence>
<evidence type="ECO:0000256" key="7">
    <source>
        <dbReference type="ARBA" id="ARBA00022958"/>
    </source>
</evidence>
<name>A0A1F4RC67_UNCSA</name>
<keyword evidence="6 10" id="KW-0521">NADP</keyword>
<dbReference type="PANTHER" id="PTHR13232">
    <property type="entry name" value="NAD(P)H-HYDRATE EPIMERASE"/>
    <property type="match status" value="1"/>
</dbReference>
<feature type="binding site" evidence="10">
    <location>
        <position position="123"/>
    </location>
    <ligand>
        <name>K(+)</name>
        <dbReference type="ChEBI" id="CHEBI:29103"/>
    </ligand>
</feature>
<evidence type="ECO:0000256" key="3">
    <source>
        <dbReference type="ARBA" id="ARBA00012228"/>
    </source>
</evidence>
<evidence type="ECO:0000256" key="5">
    <source>
        <dbReference type="ARBA" id="ARBA00022741"/>
    </source>
</evidence>
<accession>A0A1F4RC67</accession>
<evidence type="ECO:0000256" key="6">
    <source>
        <dbReference type="ARBA" id="ARBA00022857"/>
    </source>
</evidence>
<keyword evidence="4 10" id="KW-0479">Metal-binding</keyword>
<dbReference type="AlphaFoldDB" id="A0A1F4RC67"/>
<organism evidence="12 13">
    <name type="scientific">candidate division WOR-1 bacterium RIFCSPLOWO2_02_FULL_46_20</name>
    <dbReference type="NCBI Taxonomy" id="1802567"/>
    <lineage>
        <taxon>Bacteria</taxon>
        <taxon>Bacillati</taxon>
        <taxon>Saganbacteria</taxon>
    </lineage>
</organism>
<evidence type="ECO:0000256" key="8">
    <source>
        <dbReference type="ARBA" id="ARBA00023027"/>
    </source>
</evidence>
<feature type="binding site" evidence="10">
    <location>
        <position position="156"/>
    </location>
    <ligand>
        <name>(6S)-NADPHX</name>
        <dbReference type="ChEBI" id="CHEBI:64076"/>
    </ligand>
</feature>
<reference evidence="12 13" key="1">
    <citation type="journal article" date="2016" name="Nat. Commun.">
        <title>Thousands of microbial genomes shed light on interconnected biogeochemical processes in an aquifer system.</title>
        <authorList>
            <person name="Anantharaman K."/>
            <person name="Brown C.T."/>
            <person name="Hug L.A."/>
            <person name="Sharon I."/>
            <person name="Castelle C.J."/>
            <person name="Probst A.J."/>
            <person name="Thomas B.C."/>
            <person name="Singh A."/>
            <person name="Wilkins M.J."/>
            <person name="Karaoz U."/>
            <person name="Brodie E.L."/>
            <person name="Williams K.H."/>
            <person name="Hubbard S.S."/>
            <person name="Banfield J.F."/>
        </authorList>
    </citation>
    <scope>NUCLEOTIDE SEQUENCE [LARGE SCALE GENOMIC DNA]</scope>
</reference>
<dbReference type="EMBL" id="METP01000035">
    <property type="protein sequence ID" value="OGC05716.1"/>
    <property type="molecule type" value="Genomic_DNA"/>
</dbReference>
<feature type="binding site" evidence="10">
    <location>
        <position position="159"/>
    </location>
    <ligand>
        <name>K(+)</name>
        <dbReference type="ChEBI" id="CHEBI:29103"/>
    </ligand>
</feature>
<evidence type="ECO:0000256" key="9">
    <source>
        <dbReference type="ARBA" id="ARBA00023235"/>
    </source>
</evidence>